<evidence type="ECO:0000313" key="5">
    <source>
        <dbReference type="EMBL" id="HIY87553.1"/>
    </source>
</evidence>
<sequence>MKQTTIITFCLAALLAACSSKPKQQPVTEDAAAQDTAVPALVVNGTQLMNSRGDTVVLHGVSYGWHQFWPRFYNASSAEWLIKDWGAQVLRASMGVELEGAYIDNPELGVQCVQTVVDAAIAHDAYVIIDWHSHGIRTEEAKGFFTQMATRYKGVPNVIYEIFNEPVEDSWEAVKAYSEEVIKAIRAVEPDAVILVGCPHWDQDIHLAADDPIKGQKNLMYTLHFYAATHGQWLRDRADYALGKGLPLFVSECAGMEASGDGPINPEEWGRWVDWMDQRAISWAAWSISDKDETCSMLFPKASSEGNWQEDDVKEWGHIVRAELKE</sequence>
<dbReference type="Pfam" id="PF00150">
    <property type="entry name" value="Cellulase"/>
    <property type="match status" value="1"/>
</dbReference>
<dbReference type="PROSITE" id="PS51257">
    <property type="entry name" value="PROKAR_LIPOPROTEIN"/>
    <property type="match status" value="1"/>
</dbReference>
<evidence type="ECO:0000259" key="4">
    <source>
        <dbReference type="Pfam" id="PF00150"/>
    </source>
</evidence>
<gene>
    <name evidence="5" type="ORF">H9824_02465</name>
</gene>
<dbReference type="InterPro" id="IPR017853">
    <property type="entry name" value="GH"/>
</dbReference>
<comment type="caution">
    <text evidence="5">The sequence shown here is derived from an EMBL/GenBank/DDBJ whole genome shotgun (WGS) entry which is preliminary data.</text>
</comment>
<keyword evidence="1 3" id="KW-0378">Hydrolase</keyword>
<accession>A0A9D1ZGL1</accession>
<evidence type="ECO:0000256" key="1">
    <source>
        <dbReference type="ARBA" id="ARBA00022801"/>
    </source>
</evidence>
<dbReference type="PANTHER" id="PTHR34142">
    <property type="entry name" value="ENDO-BETA-1,4-GLUCANASE A"/>
    <property type="match status" value="1"/>
</dbReference>
<dbReference type="Proteomes" id="UP000886851">
    <property type="component" value="Unassembled WGS sequence"/>
</dbReference>
<name>A0A9D1ZGL1_9BACE</name>
<dbReference type="InterPro" id="IPR001547">
    <property type="entry name" value="Glyco_hydro_5"/>
</dbReference>
<comment type="similarity">
    <text evidence="3">Belongs to the glycosyl hydrolase 5 (cellulase A) family.</text>
</comment>
<keyword evidence="2 3" id="KW-0326">Glycosidase</keyword>
<dbReference type="EMBL" id="DXCV01000022">
    <property type="protein sequence ID" value="HIY87553.1"/>
    <property type="molecule type" value="Genomic_DNA"/>
</dbReference>
<proteinExistence type="inferred from homology"/>
<protein>
    <submittedName>
        <fullName evidence="5">Glycoside hydrolase family 5 protein</fullName>
    </submittedName>
</protein>
<organism evidence="5 6">
    <name type="scientific">Candidatus Bacteroides pullicola</name>
    <dbReference type="NCBI Taxonomy" id="2838475"/>
    <lineage>
        <taxon>Bacteria</taxon>
        <taxon>Pseudomonadati</taxon>
        <taxon>Bacteroidota</taxon>
        <taxon>Bacteroidia</taxon>
        <taxon>Bacteroidales</taxon>
        <taxon>Bacteroidaceae</taxon>
        <taxon>Bacteroides</taxon>
    </lineage>
</organism>
<dbReference type="Gene3D" id="3.20.20.80">
    <property type="entry name" value="Glycosidases"/>
    <property type="match status" value="1"/>
</dbReference>
<evidence type="ECO:0000256" key="3">
    <source>
        <dbReference type="RuleBase" id="RU361153"/>
    </source>
</evidence>
<reference evidence="5" key="2">
    <citation type="submission" date="2021-04" db="EMBL/GenBank/DDBJ databases">
        <authorList>
            <person name="Gilroy R."/>
        </authorList>
    </citation>
    <scope>NUCLEOTIDE SEQUENCE</scope>
    <source>
        <strain evidence="5">Gambia2-208</strain>
    </source>
</reference>
<dbReference type="GO" id="GO:0000272">
    <property type="term" value="P:polysaccharide catabolic process"/>
    <property type="evidence" value="ECO:0007669"/>
    <property type="project" value="InterPro"/>
</dbReference>
<dbReference type="InterPro" id="IPR018087">
    <property type="entry name" value="Glyco_hydro_5_CS"/>
</dbReference>
<dbReference type="PROSITE" id="PS00659">
    <property type="entry name" value="GLYCOSYL_HYDROL_F5"/>
    <property type="match status" value="1"/>
</dbReference>
<feature type="domain" description="Glycoside hydrolase family 5" evidence="4">
    <location>
        <begin position="50"/>
        <end position="291"/>
    </location>
</feature>
<dbReference type="SUPFAM" id="SSF51445">
    <property type="entry name" value="(Trans)glycosidases"/>
    <property type="match status" value="1"/>
</dbReference>
<dbReference type="GO" id="GO:0004553">
    <property type="term" value="F:hydrolase activity, hydrolyzing O-glycosyl compounds"/>
    <property type="evidence" value="ECO:0007669"/>
    <property type="project" value="InterPro"/>
</dbReference>
<evidence type="ECO:0000256" key="2">
    <source>
        <dbReference type="ARBA" id="ARBA00023295"/>
    </source>
</evidence>
<dbReference type="AlphaFoldDB" id="A0A9D1ZGL1"/>
<dbReference type="PANTHER" id="PTHR34142:SF1">
    <property type="entry name" value="GLYCOSIDE HYDROLASE FAMILY 5 DOMAIN-CONTAINING PROTEIN"/>
    <property type="match status" value="1"/>
</dbReference>
<evidence type="ECO:0000313" key="6">
    <source>
        <dbReference type="Proteomes" id="UP000886851"/>
    </source>
</evidence>
<reference evidence="5" key="1">
    <citation type="journal article" date="2021" name="PeerJ">
        <title>Extensive microbial diversity within the chicken gut microbiome revealed by metagenomics and culture.</title>
        <authorList>
            <person name="Gilroy R."/>
            <person name="Ravi A."/>
            <person name="Getino M."/>
            <person name="Pursley I."/>
            <person name="Horton D.L."/>
            <person name="Alikhan N.F."/>
            <person name="Baker D."/>
            <person name="Gharbi K."/>
            <person name="Hall N."/>
            <person name="Watson M."/>
            <person name="Adriaenssens E.M."/>
            <person name="Foster-Nyarko E."/>
            <person name="Jarju S."/>
            <person name="Secka A."/>
            <person name="Antonio M."/>
            <person name="Oren A."/>
            <person name="Chaudhuri R.R."/>
            <person name="La Ragione R."/>
            <person name="Hildebrand F."/>
            <person name="Pallen M.J."/>
        </authorList>
    </citation>
    <scope>NUCLEOTIDE SEQUENCE</scope>
    <source>
        <strain evidence="5">Gambia2-208</strain>
    </source>
</reference>